<feature type="compositionally biased region" description="Acidic residues" evidence="1">
    <location>
        <begin position="165"/>
        <end position="174"/>
    </location>
</feature>
<evidence type="ECO:0000256" key="1">
    <source>
        <dbReference type="SAM" id="MobiDB-lite"/>
    </source>
</evidence>
<protein>
    <recommendedName>
        <fullName evidence="2">Death domain-containing protein</fullName>
    </recommendedName>
</protein>
<dbReference type="InterPro" id="IPR000488">
    <property type="entry name" value="Death_dom"/>
</dbReference>
<dbReference type="PROSITE" id="PS50017">
    <property type="entry name" value="DEATH_DOMAIN"/>
    <property type="match status" value="1"/>
</dbReference>
<dbReference type="EMBL" id="JAVRJZ010000015">
    <property type="protein sequence ID" value="KAK2713132.1"/>
    <property type="molecule type" value="Genomic_DNA"/>
</dbReference>
<evidence type="ECO:0000259" key="2">
    <source>
        <dbReference type="PROSITE" id="PS50017"/>
    </source>
</evidence>
<dbReference type="SUPFAM" id="SSF47986">
    <property type="entry name" value="DEATH domain"/>
    <property type="match status" value="1"/>
</dbReference>
<gene>
    <name evidence="3" type="ORF">QYM36_011730</name>
</gene>
<comment type="caution">
    <text evidence="3">The sequence shown here is derived from an EMBL/GenBank/DDBJ whole genome shotgun (WGS) entry which is preliminary data.</text>
</comment>
<organism evidence="3 4">
    <name type="scientific">Artemia franciscana</name>
    <name type="common">Brine shrimp</name>
    <name type="synonym">Artemia sanfranciscana</name>
    <dbReference type="NCBI Taxonomy" id="6661"/>
    <lineage>
        <taxon>Eukaryota</taxon>
        <taxon>Metazoa</taxon>
        <taxon>Ecdysozoa</taxon>
        <taxon>Arthropoda</taxon>
        <taxon>Crustacea</taxon>
        <taxon>Branchiopoda</taxon>
        <taxon>Anostraca</taxon>
        <taxon>Artemiidae</taxon>
        <taxon>Artemia</taxon>
    </lineage>
</organism>
<dbReference type="AlphaFoldDB" id="A0AA88HY78"/>
<dbReference type="InterPro" id="IPR011029">
    <property type="entry name" value="DEATH-like_dom_sf"/>
</dbReference>
<feature type="domain" description="Death" evidence="2">
    <location>
        <begin position="82"/>
        <end position="148"/>
    </location>
</feature>
<evidence type="ECO:0000313" key="4">
    <source>
        <dbReference type="Proteomes" id="UP001187531"/>
    </source>
</evidence>
<dbReference type="Gene3D" id="1.10.533.10">
    <property type="entry name" value="Death Domain, Fas"/>
    <property type="match status" value="1"/>
</dbReference>
<name>A0AA88HY78_ARTSF</name>
<feature type="compositionally biased region" description="Low complexity" evidence="1">
    <location>
        <begin position="175"/>
        <end position="189"/>
    </location>
</feature>
<dbReference type="GO" id="GO:0007165">
    <property type="term" value="P:signal transduction"/>
    <property type="evidence" value="ECO:0007669"/>
    <property type="project" value="InterPro"/>
</dbReference>
<reference evidence="3" key="1">
    <citation type="submission" date="2023-07" db="EMBL/GenBank/DDBJ databases">
        <title>Chromosome-level genome assembly of Artemia franciscana.</title>
        <authorList>
            <person name="Jo E."/>
        </authorList>
    </citation>
    <scope>NUCLEOTIDE SEQUENCE</scope>
    <source>
        <tissue evidence="3">Whole body</tissue>
    </source>
</reference>
<dbReference type="Pfam" id="PF00531">
    <property type="entry name" value="Death"/>
    <property type="match status" value="1"/>
</dbReference>
<sequence>MKKPNLHRSLAENLKRKMKTNPKLDALRSSVPSPPDITPMYERWLKSGENVLWARCLGYKPGWRANKSICRYIDASNPGQGDWKDFASELGVHHIDMKRIENTYGREGPTCRVLEEYLNIKEATVSHLLQSLRKLGREDILFSISPYLDELFQLYNSGYPPLPIEPDETPEDNNSDSGVSSVRSISMFSTGQAESRPVESVPLQLKAAPETKKDEENGCKDLIENNDFEDAKSCDSKGEIEEKKGVDFKVVLLTYANDGRDLAKDVAKRFRKHRPGLPRLGVVTLEENEEFLCVDPWGIIQKWFFEVDYIVPILTEEYLERISSHFVQSIDSDNCFDARYVRLIYTMMCNEFMQRGCLNYRVRPLMSNEILAKIDQRASMKNPIFMAWKKVDDCDALAGNMLKPAPRSPAF</sequence>
<keyword evidence="4" id="KW-1185">Reference proteome</keyword>
<dbReference type="Proteomes" id="UP001187531">
    <property type="component" value="Unassembled WGS sequence"/>
</dbReference>
<accession>A0AA88HY78</accession>
<evidence type="ECO:0000313" key="3">
    <source>
        <dbReference type="EMBL" id="KAK2713132.1"/>
    </source>
</evidence>
<proteinExistence type="predicted"/>
<feature type="region of interest" description="Disordered" evidence="1">
    <location>
        <begin position="162"/>
        <end position="211"/>
    </location>
</feature>